<dbReference type="EMBL" id="DSLG01000001">
    <property type="protein sequence ID" value="HEA86408.1"/>
    <property type="molecule type" value="Genomic_DNA"/>
</dbReference>
<comment type="caution">
    <text evidence="1">The sequence shown here is derived from an EMBL/GenBank/DDBJ whole genome shotgun (WGS) entry which is preliminary data.</text>
</comment>
<dbReference type="InterPro" id="IPR015915">
    <property type="entry name" value="Kelch-typ_b-propeller"/>
</dbReference>
<dbReference type="SUPFAM" id="SSF82171">
    <property type="entry name" value="DPP6 N-terminal domain-like"/>
    <property type="match status" value="1"/>
</dbReference>
<reference evidence="1" key="1">
    <citation type="journal article" date="2020" name="mSystems">
        <title>Genome- and Community-Level Interaction Insights into Carbon Utilization and Element Cycling Functions of Hydrothermarchaeota in Hydrothermal Sediment.</title>
        <authorList>
            <person name="Zhou Z."/>
            <person name="Liu Y."/>
            <person name="Xu W."/>
            <person name="Pan J."/>
            <person name="Luo Z.H."/>
            <person name="Li M."/>
        </authorList>
    </citation>
    <scope>NUCLEOTIDE SEQUENCE [LARGE SCALE GENOMIC DNA]</scope>
    <source>
        <strain evidence="2">SpSt-236</strain>
        <strain evidence="1">SpSt-265</strain>
    </source>
</reference>
<gene>
    <name evidence="2" type="ORF">ENP62_00615</name>
    <name evidence="1" type="ORF">ENP94_00115</name>
</gene>
<dbReference type="EMBL" id="DSKA01000048">
    <property type="protein sequence ID" value="HEE18040.1"/>
    <property type="molecule type" value="Genomic_DNA"/>
</dbReference>
<sequence>MNIWEIINTNTPTFFEGAALTADTLGVLYALRGGGTPEFWLYDVVSNTWQQLPDLPEPVNSGGSLTFARRGNYFFVYALMGNKSPHFYCYGPYGPRFDGGGTPKGTTYNWYRLKDLPVFEYGNKLYQLSAWPGASLAALCDAEHGVDSIFCIPVSDDSFPDYVKRTVLAYRPLPENTWFTSRRLEHTPGHGTAMASIAFRPSLLYQLACLIGDSLHRFAAHRYIGNHLWEDFEPTPEYIKPGASIAYGNDYYYYAFWGGGKRTFARAIYYDTDLQNSGPLSCEQTLENRLITAFPNPFSHNTAIHFLVPYPAYYQACIYNSTGEIVHTLFSRHLEPGPYVCLWNRISKFGTEVPAGIYLLRIKSSDGSQFSLKLTVR</sequence>
<evidence type="ECO:0000313" key="1">
    <source>
        <dbReference type="EMBL" id="HEA86408.1"/>
    </source>
</evidence>
<accession>A0A7C1SW63</accession>
<protein>
    <recommendedName>
        <fullName evidence="3">T9SS type A sorting domain-containing protein</fullName>
    </recommendedName>
</protein>
<name>A0A7C1SW63_UNCW3</name>
<dbReference type="AlphaFoldDB" id="A0A7C1SW63"/>
<dbReference type="Gene3D" id="2.60.40.4070">
    <property type="match status" value="1"/>
</dbReference>
<dbReference type="Gene3D" id="2.120.10.80">
    <property type="entry name" value="Kelch-type beta propeller"/>
    <property type="match status" value="1"/>
</dbReference>
<evidence type="ECO:0000313" key="2">
    <source>
        <dbReference type="EMBL" id="HEE18040.1"/>
    </source>
</evidence>
<proteinExistence type="predicted"/>
<evidence type="ECO:0008006" key="3">
    <source>
        <dbReference type="Google" id="ProtNLM"/>
    </source>
</evidence>
<organism evidence="1">
    <name type="scientific">candidate division WOR-3 bacterium</name>
    <dbReference type="NCBI Taxonomy" id="2052148"/>
    <lineage>
        <taxon>Bacteria</taxon>
        <taxon>Bacteria division WOR-3</taxon>
    </lineage>
</organism>